<organism evidence="3 4">
    <name type="scientific">Flexivirga alba</name>
    <dbReference type="NCBI Taxonomy" id="702742"/>
    <lineage>
        <taxon>Bacteria</taxon>
        <taxon>Bacillati</taxon>
        <taxon>Actinomycetota</taxon>
        <taxon>Actinomycetes</taxon>
        <taxon>Micrococcales</taxon>
        <taxon>Dermacoccaceae</taxon>
        <taxon>Flexivirga</taxon>
    </lineage>
</organism>
<feature type="transmembrane region" description="Helical" evidence="1">
    <location>
        <begin position="144"/>
        <end position="161"/>
    </location>
</feature>
<keyword evidence="1" id="KW-1133">Transmembrane helix</keyword>
<comment type="caution">
    <text evidence="3">The sequence shown here is derived from an EMBL/GenBank/DDBJ whole genome shotgun (WGS) entry which is preliminary data.</text>
</comment>
<dbReference type="InterPro" id="IPR009597">
    <property type="entry name" value="DUF1206"/>
</dbReference>
<feature type="transmembrane region" description="Helical" evidence="1">
    <location>
        <begin position="23"/>
        <end position="44"/>
    </location>
</feature>
<keyword evidence="1" id="KW-0812">Transmembrane</keyword>
<evidence type="ECO:0000259" key="2">
    <source>
        <dbReference type="Pfam" id="PF06724"/>
    </source>
</evidence>
<dbReference type="Pfam" id="PF06724">
    <property type="entry name" value="DUF1206"/>
    <property type="match status" value="3"/>
</dbReference>
<accession>A0ABW2ACI2</accession>
<dbReference type="Proteomes" id="UP001596298">
    <property type="component" value="Unassembled WGS sequence"/>
</dbReference>
<keyword evidence="4" id="KW-1185">Reference proteome</keyword>
<dbReference type="RefSeq" id="WP_382398925.1">
    <property type="nucleotide sequence ID" value="NZ_JBHSWH010000001.1"/>
</dbReference>
<sequence>MSEARDGVRQVNESGALDVGARVGFAASGVLHLLIAYLAVRVAFHRSGKSPDQSGALATLAQNAAGKVLLIVFVAGFLALALWQLSRVFVTREVTDRLQSGALTVVYLAMGWSALSFVRQKGRSSASTSTDFTATVMKHSGGRWLVAIIGLVIIGIGIYHVQKGIRTRFLKELREHPGAAITWTGRIGYGAKGIALGIVGALFVIAAAKHRSSQASGLDGALSTLRHAVAGQLLLTLMALGLAAFGVYSLARVRYGRV</sequence>
<feature type="transmembrane region" description="Helical" evidence="1">
    <location>
        <begin position="229"/>
        <end position="251"/>
    </location>
</feature>
<feature type="domain" description="DUF1206" evidence="2">
    <location>
        <begin position="187"/>
        <end position="256"/>
    </location>
</feature>
<feature type="domain" description="DUF1206" evidence="2">
    <location>
        <begin position="102"/>
        <end position="165"/>
    </location>
</feature>
<evidence type="ECO:0000313" key="3">
    <source>
        <dbReference type="EMBL" id="MFC6704572.1"/>
    </source>
</evidence>
<proteinExistence type="predicted"/>
<feature type="transmembrane region" description="Helical" evidence="1">
    <location>
        <begin position="64"/>
        <end position="86"/>
    </location>
</feature>
<evidence type="ECO:0000313" key="4">
    <source>
        <dbReference type="Proteomes" id="UP001596298"/>
    </source>
</evidence>
<gene>
    <name evidence="3" type="ORF">ACFQDH_04635</name>
</gene>
<reference evidence="4" key="1">
    <citation type="journal article" date="2019" name="Int. J. Syst. Evol. Microbiol.">
        <title>The Global Catalogue of Microorganisms (GCM) 10K type strain sequencing project: providing services to taxonomists for standard genome sequencing and annotation.</title>
        <authorList>
            <consortium name="The Broad Institute Genomics Platform"/>
            <consortium name="The Broad Institute Genome Sequencing Center for Infectious Disease"/>
            <person name="Wu L."/>
            <person name="Ma J."/>
        </authorList>
    </citation>
    <scope>NUCLEOTIDE SEQUENCE [LARGE SCALE GENOMIC DNA]</scope>
    <source>
        <strain evidence="4">CCUG 58127</strain>
    </source>
</reference>
<keyword evidence="1" id="KW-0472">Membrane</keyword>
<feature type="transmembrane region" description="Helical" evidence="1">
    <location>
        <begin position="187"/>
        <end position="208"/>
    </location>
</feature>
<dbReference type="EMBL" id="JBHSWH010000001">
    <property type="protein sequence ID" value="MFC6704572.1"/>
    <property type="molecule type" value="Genomic_DNA"/>
</dbReference>
<feature type="transmembrane region" description="Helical" evidence="1">
    <location>
        <begin position="98"/>
        <end position="118"/>
    </location>
</feature>
<protein>
    <submittedName>
        <fullName evidence="3">DUF1206 domain-containing protein</fullName>
    </submittedName>
</protein>
<name>A0ABW2ACI2_9MICO</name>
<feature type="domain" description="DUF1206" evidence="2">
    <location>
        <begin position="23"/>
        <end position="87"/>
    </location>
</feature>
<evidence type="ECO:0000256" key="1">
    <source>
        <dbReference type="SAM" id="Phobius"/>
    </source>
</evidence>